<accession>A0AAW0LNR0</accession>
<feature type="region of interest" description="Disordered" evidence="1">
    <location>
        <begin position="44"/>
        <end position="70"/>
    </location>
</feature>
<dbReference type="AlphaFoldDB" id="A0AAW0LNR0"/>
<dbReference type="Proteomes" id="UP000237347">
    <property type="component" value="Unassembled WGS sequence"/>
</dbReference>
<reference evidence="2 3" key="1">
    <citation type="journal article" date="2018" name="Sci. Data">
        <title>The draft genome sequence of cork oak.</title>
        <authorList>
            <person name="Ramos A.M."/>
            <person name="Usie A."/>
            <person name="Barbosa P."/>
            <person name="Barros P.M."/>
            <person name="Capote T."/>
            <person name="Chaves I."/>
            <person name="Simoes F."/>
            <person name="Abreu I."/>
            <person name="Carrasquinho I."/>
            <person name="Faro C."/>
            <person name="Guimaraes J.B."/>
            <person name="Mendonca D."/>
            <person name="Nobrega F."/>
            <person name="Rodrigues L."/>
            <person name="Saibo N.J.M."/>
            <person name="Varela M.C."/>
            <person name="Egas C."/>
            <person name="Matos J."/>
            <person name="Miguel C.M."/>
            <person name="Oliveira M.M."/>
            <person name="Ricardo C.P."/>
            <person name="Goncalves S."/>
        </authorList>
    </citation>
    <scope>NUCLEOTIDE SEQUENCE [LARGE SCALE GENOMIC DNA]</scope>
    <source>
        <strain evidence="3">cv. HL8</strain>
    </source>
</reference>
<sequence length="70" mass="8086">MEIDKAIRESNDRRLKTKYNNAIYVIKRALTLYSDREIKEKNRTMGEEEADMWSSSGGRRMEAGGKCGLN</sequence>
<comment type="caution">
    <text evidence="2">The sequence shown here is derived from an EMBL/GenBank/DDBJ whole genome shotgun (WGS) entry which is preliminary data.</text>
</comment>
<organism evidence="2 3">
    <name type="scientific">Quercus suber</name>
    <name type="common">Cork oak</name>
    <dbReference type="NCBI Taxonomy" id="58331"/>
    <lineage>
        <taxon>Eukaryota</taxon>
        <taxon>Viridiplantae</taxon>
        <taxon>Streptophyta</taxon>
        <taxon>Embryophyta</taxon>
        <taxon>Tracheophyta</taxon>
        <taxon>Spermatophyta</taxon>
        <taxon>Magnoliopsida</taxon>
        <taxon>eudicotyledons</taxon>
        <taxon>Gunneridae</taxon>
        <taxon>Pentapetalae</taxon>
        <taxon>rosids</taxon>
        <taxon>fabids</taxon>
        <taxon>Fagales</taxon>
        <taxon>Fagaceae</taxon>
        <taxon>Quercus</taxon>
    </lineage>
</organism>
<gene>
    <name evidence="2" type="ORF">CFP56_038517</name>
</gene>
<proteinExistence type="predicted"/>
<evidence type="ECO:0000256" key="1">
    <source>
        <dbReference type="SAM" id="MobiDB-lite"/>
    </source>
</evidence>
<keyword evidence="3" id="KW-1185">Reference proteome</keyword>
<evidence type="ECO:0000313" key="3">
    <source>
        <dbReference type="Proteomes" id="UP000237347"/>
    </source>
</evidence>
<name>A0AAW0LNR0_QUESU</name>
<dbReference type="EMBL" id="PKMF04000074">
    <property type="protein sequence ID" value="KAK7852614.1"/>
    <property type="molecule type" value="Genomic_DNA"/>
</dbReference>
<protein>
    <submittedName>
        <fullName evidence="2">Uncharacterized protein</fullName>
    </submittedName>
</protein>
<evidence type="ECO:0000313" key="2">
    <source>
        <dbReference type="EMBL" id="KAK7852614.1"/>
    </source>
</evidence>